<dbReference type="Pfam" id="PF00106">
    <property type="entry name" value="adh_short"/>
    <property type="match status" value="1"/>
</dbReference>
<proteinExistence type="inferred from homology"/>
<dbReference type="PRINTS" id="PR00080">
    <property type="entry name" value="SDRFAMILY"/>
</dbReference>
<dbReference type="PANTHER" id="PTHR24322:SF736">
    <property type="entry name" value="RETINOL DEHYDROGENASE 10"/>
    <property type="match status" value="1"/>
</dbReference>
<reference evidence="5 6" key="1">
    <citation type="submission" date="2019-03" db="EMBL/GenBank/DDBJ databases">
        <authorList>
            <person name="Gaulin E."/>
            <person name="Dumas B."/>
        </authorList>
    </citation>
    <scope>NUCLEOTIDE SEQUENCE [LARGE SCALE GENOMIC DNA]</scope>
    <source>
        <strain evidence="5">CBS 568.67</strain>
    </source>
</reference>
<gene>
    <name evidence="5" type="primary">Aste57867_22169</name>
    <name evidence="4" type="ORF">As57867_022100</name>
    <name evidence="5" type="ORF">ASTE57867_22169</name>
</gene>
<dbReference type="EMBL" id="VJMH01007019">
    <property type="protein sequence ID" value="KAF0686015.1"/>
    <property type="molecule type" value="Genomic_DNA"/>
</dbReference>
<dbReference type="GO" id="GO:0016616">
    <property type="term" value="F:oxidoreductase activity, acting on the CH-OH group of donors, NAD or NADP as acceptor"/>
    <property type="evidence" value="ECO:0007669"/>
    <property type="project" value="TreeGrafter"/>
</dbReference>
<evidence type="ECO:0000313" key="6">
    <source>
        <dbReference type="Proteomes" id="UP000332933"/>
    </source>
</evidence>
<dbReference type="OrthoDB" id="10253736at2759"/>
<dbReference type="SUPFAM" id="SSF51735">
    <property type="entry name" value="NAD(P)-binding Rossmann-fold domains"/>
    <property type="match status" value="1"/>
</dbReference>
<dbReference type="Proteomes" id="UP000332933">
    <property type="component" value="Unassembled WGS sequence"/>
</dbReference>
<organism evidence="5 6">
    <name type="scientific">Aphanomyces stellatus</name>
    <dbReference type="NCBI Taxonomy" id="120398"/>
    <lineage>
        <taxon>Eukaryota</taxon>
        <taxon>Sar</taxon>
        <taxon>Stramenopiles</taxon>
        <taxon>Oomycota</taxon>
        <taxon>Saprolegniomycetes</taxon>
        <taxon>Saprolegniales</taxon>
        <taxon>Verrucalvaceae</taxon>
        <taxon>Aphanomyces</taxon>
    </lineage>
</organism>
<dbReference type="InterPro" id="IPR036291">
    <property type="entry name" value="NAD(P)-bd_dom_sf"/>
</dbReference>
<evidence type="ECO:0000256" key="2">
    <source>
        <dbReference type="ARBA" id="ARBA00023002"/>
    </source>
</evidence>
<name>A0A485LK62_9STRA</name>
<accession>A0A485LK62</accession>
<dbReference type="AlphaFoldDB" id="A0A485LK62"/>
<keyword evidence="2" id="KW-0560">Oxidoreductase</keyword>
<dbReference type="PRINTS" id="PR00081">
    <property type="entry name" value="GDHRDH"/>
</dbReference>
<evidence type="ECO:0000256" key="3">
    <source>
        <dbReference type="RuleBase" id="RU000363"/>
    </source>
</evidence>
<sequence>MIPRTMSMDLFAAAAVVVAVALAVVVFRSSQPRLDLKQKHVVITGAACGIGRGLAIAFANAGAIVSLMDINHAGLKEVAAAIDRPTAVHVCPCDISDPVFVQISLPCISHPFHSQVAAALATLKAAAAQPVDILINNAGIVHGKSILELTHADVQKTFEVNTLSHFNTVRSVLPHMLERRRGLIVTVSSVMGLNGAARLTDYCASKSALVGFHESLRLELHDSGVRTLLVCPMAVASGMFHGIHQVKTLWHRVLHTFLLPMVSVDDVVATMMDAIQDPHRHELITCTPSWRRHVLPWVIRGVRILPVALMDLILGLGGARDGMDTFVGHPTR</sequence>
<comment type="similarity">
    <text evidence="1 3">Belongs to the short-chain dehydrogenases/reductases (SDR) family.</text>
</comment>
<keyword evidence="6" id="KW-1185">Reference proteome</keyword>
<dbReference type="Gene3D" id="3.40.50.720">
    <property type="entry name" value="NAD(P)-binding Rossmann-like Domain"/>
    <property type="match status" value="1"/>
</dbReference>
<dbReference type="PROSITE" id="PS00061">
    <property type="entry name" value="ADH_SHORT"/>
    <property type="match status" value="1"/>
</dbReference>
<evidence type="ECO:0000256" key="1">
    <source>
        <dbReference type="ARBA" id="ARBA00006484"/>
    </source>
</evidence>
<reference evidence="4" key="2">
    <citation type="submission" date="2019-06" db="EMBL/GenBank/DDBJ databases">
        <title>Genomics analysis of Aphanomyces spp. identifies a new class of oomycete effector associated with host adaptation.</title>
        <authorList>
            <person name="Gaulin E."/>
        </authorList>
    </citation>
    <scope>NUCLEOTIDE SEQUENCE</scope>
    <source>
        <strain evidence="4">CBS 578.67</strain>
    </source>
</reference>
<evidence type="ECO:0000313" key="4">
    <source>
        <dbReference type="EMBL" id="KAF0686015.1"/>
    </source>
</evidence>
<protein>
    <submittedName>
        <fullName evidence="5">Aste57867_22169 protein</fullName>
    </submittedName>
</protein>
<dbReference type="PANTHER" id="PTHR24322">
    <property type="entry name" value="PKSB"/>
    <property type="match status" value="1"/>
</dbReference>
<evidence type="ECO:0000313" key="5">
    <source>
        <dbReference type="EMBL" id="VFT98836.1"/>
    </source>
</evidence>
<dbReference type="EMBL" id="CAADRA010007045">
    <property type="protein sequence ID" value="VFT98836.1"/>
    <property type="molecule type" value="Genomic_DNA"/>
</dbReference>
<dbReference type="InterPro" id="IPR002347">
    <property type="entry name" value="SDR_fam"/>
</dbReference>
<dbReference type="InterPro" id="IPR020904">
    <property type="entry name" value="Sc_DH/Rdtase_CS"/>
</dbReference>